<reference evidence="1" key="2">
    <citation type="journal article" date="2015" name="Fish Shellfish Immunol.">
        <title>Early steps in the European eel (Anguilla anguilla)-Vibrio vulnificus interaction in the gills: Role of the RtxA13 toxin.</title>
        <authorList>
            <person name="Callol A."/>
            <person name="Pajuelo D."/>
            <person name="Ebbesson L."/>
            <person name="Teles M."/>
            <person name="MacKenzie S."/>
            <person name="Amaro C."/>
        </authorList>
    </citation>
    <scope>NUCLEOTIDE SEQUENCE</scope>
</reference>
<reference evidence="1" key="1">
    <citation type="submission" date="2014-11" db="EMBL/GenBank/DDBJ databases">
        <authorList>
            <person name="Amaro Gonzalez C."/>
        </authorList>
    </citation>
    <scope>NUCLEOTIDE SEQUENCE</scope>
</reference>
<organism evidence="1">
    <name type="scientific">Anguilla anguilla</name>
    <name type="common">European freshwater eel</name>
    <name type="synonym">Muraena anguilla</name>
    <dbReference type="NCBI Taxonomy" id="7936"/>
    <lineage>
        <taxon>Eukaryota</taxon>
        <taxon>Metazoa</taxon>
        <taxon>Chordata</taxon>
        <taxon>Craniata</taxon>
        <taxon>Vertebrata</taxon>
        <taxon>Euteleostomi</taxon>
        <taxon>Actinopterygii</taxon>
        <taxon>Neopterygii</taxon>
        <taxon>Teleostei</taxon>
        <taxon>Anguilliformes</taxon>
        <taxon>Anguillidae</taxon>
        <taxon>Anguilla</taxon>
    </lineage>
</organism>
<sequence length="28" mass="3119">MHSRLTSANLTTLMTKLANQVTMRGQIT</sequence>
<evidence type="ECO:0000313" key="1">
    <source>
        <dbReference type="EMBL" id="JAH87255.1"/>
    </source>
</evidence>
<protein>
    <submittedName>
        <fullName evidence="1">Uncharacterized protein</fullName>
    </submittedName>
</protein>
<dbReference type="EMBL" id="GBXM01021322">
    <property type="protein sequence ID" value="JAH87255.1"/>
    <property type="molecule type" value="Transcribed_RNA"/>
</dbReference>
<accession>A0A0E9WCI9</accession>
<dbReference type="AlphaFoldDB" id="A0A0E9WCI9"/>
<name>A0A0E9WCI9_ANGAN</name>
<proteinExistence type="predicted"/>